<feature type="transmembrane region" description="Helical" evidence="2">
    <location>
        <begin position="364"/>
        <end position="386"/>
    </location>
</feature>
<organism evidence="3 4">
    <name type="scientific">Gilvimarinus gilvus</name>
    <dbReference type="NCBI Taxonomy" id="3058038"/>
    <lineage>
        <taxon>Bacteria</taxon>
        <taxon>Pseudomonadati</taxon>
        <taxon>Pseudomonadota</taxon>
        <taxon>Gammaproteobacteria</taxon>
        <taxon>Cellvibrionales</taxon>
        <taxon>Cellvibrionaceae</taxon>
        <taxon>Gilvimarinus</taxon>
    </lineage>
</organism>
<evidence type="ECO:0000313" key="4">
    <source>
        <dbReference type="Proteomes" id="UP001273505"/>
    </source>
</evidence>
<feature type="transmembrane region" description="Helical" evidence="2">
    <location>
        <begin position="297"/>
        <end position="316"/>
    </location>
</feature>
<dbReference type="EMBL" id="JAXAFO010000023">
    <property type="protein sequence ID" value="MDX6850383.1"/>
    <property type="molecule type" value="Genomic_DNA"/>
</dbReference>
<keyword evidence="2" id="KW-1133">Transmembrane helix</keyword>
<dbReference type="InterPro" id="IPR010295">
    <property type="entry name" value="DUF898"/>
</dbReference>
<feature type="transmembrane region" description="Helical" evidence="2">
    <location>
        <begin position="131"/>
        <end position="151"/>
    </location>
</feature>
<feature type="transmembrane region" description="Helical" evidence="2">
    <location>
        <begin position="247"/>
        <end position="270"/>
    </location>
</feature>
<gene>
    <name evidence="3" type="ORF">SCD92_13500</name>
</gene>
<dbReference type="RefSeq" id="WP_302722280.1">
    <property type="nucleotide sequence ID" value="NZ_JAULRU010000514.1"/>
</dbReference>
<evidence type="ECO:0000313" key="3">
    <source>
        <dbReference type="EMBL" id="MDX6850383.1"/>
    </source>
</evidence>
<evidence type="ECO:0000256" key="2">
    <source>
        <dbReference type="SAM" id="Phobius"/>
    </source>
</evidence>
<reference evidence="3 4" key="1">
    <citation type="submission" date="2023-11" db="EMBL/GenBank/DDBJ databases">
        <title>Gilvimarinus fulvus sp. nov., isolated from the surface of Kelp.</title>
        <authorList>
            <person name="Sun Y.Y."/>
            <person name="Gong Y."/>
            <person name="Du Z.J."/>
        </authorList>
    </citation>
    <scope>NUCLEOTIDE SEQUENCE [LARGE SCALE GENOMIC DNA]</scope>
    <source>
        <strain evidence="3 4">SDUM040013</strain>
    </source>
</reference>
<dbReference type="Proteomes" id="UP001273505">
    <property type="component" value="Unassembled WGS sequence"/>
</dbReference>
<dbReference type="Pfam" id="PF05987">
    <property type="entry name" value="DUF898"/>
    <property type="match status" value="1"/>
</dbReference>
<keyword evidence="2" id="KW-0472">Membrane</keyword>
<sequence length="434" mass="48099">MQEQPTYKIVLLGARAGVIDVQAQAGFAKLFKLPPDKVEKIFSERRRVLKTGLSQDQANKYVERLSEVGVACEIVEEVPEPVAPPETAASAIETDAEGTPPPPQTNAHDAQDDGEAREVAFEFTGDGFEYFKIWIVNILLSIVTLGIYSAWAKVRNKQYFYGNTYLDDASFEYSADPIKILIGRAIAFVFLVFYTVSGQISIVVGLITGLLFMVAVPWVICKSMRFNARYSSYRNVRFTFNGRLGDAALAFILWPILGMLTIGILIPYAIFQQKKFIYANHGYGTQQFEFSATAGQYYVAILLAIAIYVGAAITLLIPFIGPLIALVIYLYGFAYIVTALANINYNAITLGNHALSANWDAKEYLILVAVNSLLTVLTLGLFIPWAKVRTARYKARFTQAVFVGNFDTMVEHEKEAVNALAESVGDLFDIEIGF</sequence>
<comment type="caution">
    <text evidence="3">The sequence shown here is derived from an EMBL/GenBank/DDBJ whole genome shotgun (WGS) entry which is preliminary data.</text>
</comment>
<feature type="region of interest" description="Disordered" evidence="1">
    <location>
        <begin position="93"/>
        <end position="112"/>
    </location>
</feature>
<keyword evidence="4" id="KW-1185">Reference proteome</keyword>
<proteinExistence type="predicted"/>
<feature type="transmembrane region" description="Helical" evidence="2">
    <location>
        <begin position="202"/>
        <end position="221"/>
    </location>
</feature>
<feature type="transmembrane region" description="Helical" evidence="2">
    <location>
        <begin position="178"/>
        <end position="196"/>
    </location>
</feature>
<name>A0ABU4S3F6_9GAMM</name>
<evidence type="ECO:0000256" key="1">
    <source>
        <dbReference type="SAM" id="MobiDB-lite"/>
    </source>
</evidence>
<protein>
    <submittedName>
        <fullName evidence="3">DUF898 family protein</fullName>
    </submittedName>
</protein>
<feature type="transmembrane region" description="Helical" evidence="2">
    <location>
        <begin position="323"/>
        <end position="344"/>
    </location>
</feature>
<accession>A0ABU4S3F6</accession>
<keyword evidence="2" id="KW-0812">Transmembrane</keyword>